<evidence type="ECO:0000313" key="4">
    <source>
        <dbReference type="Proteomes" id="UP001596116"/>
    </source>
</evidence>
<accession>A0ABW1L0C3</accession>
<evidence type="ECO:0000313" key="3">
    <source>
        <dbReference type="EMBL" id="MFC6037765.1"/>
    </source>
</evidence>
<dbReference type="InterPro" id="IPR010819">
    <property type="entry name" value="AGE/CE"/>
</dbReference>
<dbReference type="Pfam" id="PF07221">
    <property type="entry name" value="GlcNAc_2-epim"/>
    <property type="match status" value="1"/>
</dbReference>
<reference evidence="3 4" key="1">
    <citation type="submission" date="2024-09" db="EMBL/GenBank/DDBJ databases">
        <authorList>
            <person name="Zhang Z.-H."/>
        </authorList>
    </citation>
    <scope>NUCLEOTIDE SEQUENCE [LARGE SCALE GENOMIC DNA]</scope>
    <source>
        <strain evidence="3 4">HHTR114</strain>
    </source>
</reference>
<keyword evidence="2" id="KW-0413">Isomerase</keyword>
<keyword evidence="4" id="KW-1185">Reference proteome</keyword>
<name>A0ABW1L0C3_9PROT</name>
<dbReference type="PANTHER" id="PTHR15108">
    <property type="entry name" value="N-ACYLGLUCOSAMINE-2-EPIMERASE"/>
    <property type="match status" value="1"/>
</dbReference>
<evidence type="ECO:0000256" key="1">
    <source>
        <dbReference type="ARBA" id="ARBA00008558"/>
    </source>
</evidence>
<dbReference type="SUPFAM" id="SSF48208">
    <property type="entry name" value="Six-hairpin glycosidases"/>
    <property type="match status" value="1"/>
</dbReference>
<evidence type="ECO:0000256" key="2">
    <source>
        <dbReference type="ARBA" id="ARBA00023235"/>
    </source>
</evidence>
<dbReference type="Gene3D" id="1.50.10.10">
    <property type="match status" value="1"/>
</dbReference>
<sequence>MTGLHASLERFRQWFIADCLPYWAEHGVDAPSGGFYEAIHFDGTPSTGRPRRVRTLFRQVHTFTQAGLLGWLDGADPIAARGFDYLLTHACPDDGARGCVFHLGDDGSVLDDRRDLYDQAFLLLACASRIKAGDEGPAKALADNTIAFLDRELASPHGGWLESDAGDLPRRQNPHMHLFEAFMALYRATGDEGYLGYADQIYDLFCSAFYGAANSIVRENFAENWKPREDDPIEPGHMLEWVWLLNAYEACGRRTPLDMRKRLYDHALAFGADPGFHGLIDNLAAPVVNKIHGAKRLWPQTEYLRASLVLAGKGSTDAAANAEKLIGDLFNTYLAIEPKGLWIDEFDSDGERLARDVPASILYHLFEAVAEADAFLKARDAS</sequence>
<organism evidence="3 4">
    <name type="scientific">Hyphococcus aureus</name>
    <dbReference type="NCBI Taxonomy" id="2666033"/>
    <lineage>
        <taxon>Bacteria</taxon>
        <taxon>Pseudomonadati</taxon>
        <taxon>Pseudomonadota</taxon>
        <taxon>Alphaproteobacteria</taxon>
        <taxon>Parvularculales</taxon>
        <taxon>Parvularculaceae</taxon>
        <taxon>Hyphococcus</taxon>
    </lineage>
</organism>
<comment type="caution">
    <text evidence="3">The sequence shown here is derived from an EMBL/GenBank/DDBJ whole genome shotgun (WGS) entry which is preliminary data.</text>
</comment>
<gene>
    <name evidence="3" type="ORF">ACFMB1_19590</name>
</gene>
<dbReference type="InterPro" id="IPR008928">
    <property type="entry name" value="6-hairpin_glycosidase_sf"/>
</dbReference>
<dbReference type="RefSeq" id="WP_379880839.1">
    <property type="nucleotide sequence ID" value="NZ_JBHPON010000003.1"/>
</dbReference>
<dbReference type="EMBL" id="JBHPON010000003">
    <property type="protein sequence ID" value="MFC6037765.1"/>
    <property type="molecule type" value="Genomic_DNA"/>
</dbReference>
<dbReference type="Proteomes" id="UP001596116">
    <property type="component" value="Unassembled WGS sequence"/>
</dbReference>
<proteinExistence type="inferred from homology"/>
<dbReference type="InterPro" id="IPR012341">
    <property type="entry name" value="6hp_glycosidase-like_sf"/>
</dbReference>
<protein>
    <submittedName>
        <fullName evidence="3">AGE family epimerase/isomerase</fullName>
    </submittedName>
</protein>
<comment type="similarity">
    <text evidence="1">Belongs to the N-acylglucosamine 2-epimerase family.</text>
</comment>